<dbReference type="GO" id="GO:0009424">
    <property type="term" value="C:bacterial-type flagellum hook"/>
    <property type="evidence" value="ECO:0007669"/>
    <property type="project" value="InterPro"/>
</dbReference>
<keyword evidence="2" id="KW-0966">Cell projection</keyword>
<dbReference type="SUPFAM" id="SSF64518">
    <property type="entry name" value="Phase 1 flagellin"/>
    <property type="match status" value="1"/>
</dbReference>
<accession>A0A1I4FZY5</accession>
<dbReference type="Pfam" id="PF00669">
    <property type="entry name" value="Flagellin_N"/>
    <property type="match status" value="1"/>
</dbReference>
<dbReference type="STRING" id="504800.SAMN04488085_10882"/>
<keyword evidence="2" id="KW-0969">Cilium</keyword>
<organism evidence="2 3">
    <name type="scientific">Geodermatophilus ruber</name>
    <dbReference type="NCBI Taxonomy" id="504800"/>
    <lineage>
        <taxon>Bacteria</taxon>
        <taxon>Bacillati</taxon>
        <taxon>Actinomycetota</taxon>
        <taxon>Actinomycetes</taxon>
        <taxon>Geodermatophilales</taxon>
        <taxon>Geodermatophilaceae</taxon>
        <taxon>Geodermatophilus</taxon>
    </lineage>
</organism>
<dbReference type="InterPro" id="IPR013384">
    <property type="entry name" value="Flagell_FlgL"/>
</dbReference>
<reference evidence="2 3" key="1">
    <citation type="submission" date="2016-10" db="EMBL/GenBank/DDBJ databases">
        <authorList>
            <person name="de Groot N.N."/>
        </authorList>
    </citation>
    <scope>NUCLEOTIDE SEQUENCE [LARGE SCALE GENOMIC DNA]</scope>
    <source>
        <strain evidence="2 3">DSM 45317</strain>
    </source>
</reference>
<dbReference type="AlphaFoldDB" id="A0A1I4FZY5"/>
<evidence type="ECO:0000313" key="2">
    <source>
        <dbReference type="EMBL" id="SFL23334.1"/>
    </source>
</evidence>
<gene>
    <name evidence="2" type="ORF">SAMN04488085_10882</name>
</gene>
<keyword evidence="3" id="KW-1185">Reference proteome</keyword>
<dbReference type="PANTHER" id="PTHR42792">
    <property type="entry name" value="FLAGELLIN"/>
    <property type="match status" value="1"/>
</dbReference>
<sequence length="303" mass="32280">MRITQRAVALTSLQGLGRNLDAVARLQEQLTSGRMINKPSDSPTGTNQALQTRSDIAATAQYARNITDGKTQLEATDSALTTMLDQVRRVRDLTVQASNTGALGLSSQKAIAAEIDQLQRSLLDLANQKLQGHPLFGGITQGTQAFDTAGDYVGSPKTGPQVMRRVSDTERVRVNITGEEAFVIRDAVGLDKSLFAVVADISAAIKATSVDSAALANGLGDLDAVRDTMLSALADVGARSKRVEIAQQITADRSLTLGSRLAETENIDLPKTIMELEMQKVGYEAALSATAKALQPTLVDFLR</sequence>
<dbReference type="OrthoDB" id="9758307at2"/>
<dbReference type="InterPro" id="IPR001492">
    <property type="entry name" value="Flagellin"/>
</dbReference>
<dbReference type="GO" id="GO:0005198">
    <property type="term" value="F:structural molecule activity"/>
    <property type="evidence" value="ECO:0007669"/>
    <property type="project" value="InterPro"/>
</dbReference>
<dbReference type="Proteomes" id="UP000199152">
    <property type="component" value="Unassembled WGS sequence"/>
</dbReference>
<evidence type="ECO:0000259" key="1">
    <source>
        <dbReference type="Pfam" id="PF00669"/>
    </source>
</evidence>
<dbReference type="InterPro" id="IPR001029">
    <property type="entry name" value="Flagellin_N"/>
</dbReference>
<proteinExistence type="predicted"/>
<dbReference type="RefSeq" id="WP_091325614.1">
    <property type="nucleotide sequence ID" value="NZ_FOSW01000008.1"/>
</dbReference>
<dbReference type="EMBL" id="FOSW01000008">
    <property type="protein sequence ID" value="SFL23334.1"/>
    <property type="molecule type" value="Genomic_DNA"/>
</dbReference>
<evidence type="ECO:0000313" key="3">
    <source>
        <dbReference type="Proteomes" id="UP000199152"/>
    </source>
</evidence>
<keyword evidence="2" id="KW-0282">Flagellum</keyword>
<protein>
    <submittedName>
        <fullName evidence="2">Flagellar hook-associated protein 3 FlgL</fullName>
    </submittedName>
</protein>
<dbReference type="InParanoid" id="A0A1I4FZY5"/>
<name>A0A1I4FZY5_9ACTN</name>
<dbReference type="GO" id="GO:0071973">
    <property type="term" value="P:bacterial-type flagellum-dependent cell motility"/>
    <property type="evidence" value="ECO:0007669"/>
    <property type="project" value="InterPro"/>
</dbReference>
<dbReference type="PANTHER" id="PTHR42792:SF1">
    <property type="entry name" value="FLAGELLAR HOOK-ASSOCIATED PROTEIN 3"/>
    <property type="match status" value="1"/>
</dbReference>
<dbReference type="Gene3D" id="1.20.1330.10">
    <property type="entry name" value="f41 fragment of flagellin, N-terminal domain"/>
    <property type="match status" value="1"/>
</dbReference>
<dbReference type="NCBIfam" id="TIGR02550">
    <property type="entry name" value="flagell_flgL"/>
    <property type="match status" value="1"/>
</dbReference>
<feature type="domain" description="Flagellin N-terminal" evidence="1">
    <location>
        <begin position="5"/>
        <end position="128"/>
    </location>
</feature>